<feature type="transmembrane region" description="Helical" evidence="1">
    <location>
        <begin position="80"/>
        <end position="99"/>
    </location>
</feature>
<dbReference type="Proteomes" id="UP001054837">
    <property type="component" value="Unassembled WGS sequence"/>
</dbReference>
<organism evidence="2 3">
    <name type="scientific">Caerostris darwini</name>
    <dbReference type="NCBI Taxonomy" id="1538125"/>
    <lineage>
        <taxon>Eukaryota</taxon>
        <taxon>Metazoa</taxon>
        <taxon>Ecdysozoa</taxon>
        <taxon>Arthropoda</taxon>
        <taxon>Chelicerata</taxon>
        <taxon>Arachnida</taxon>
        <taxon>Araneae</taxon>
        <taxon>Araneomorphae</taxon>
        <taxon>Entelegynae</taxon>
        <taxon>Araneoidea</taxon>
        <taxon>Araneidae</taxon>
        <taxon>Caerostris</taxon>
    </lineage>
</organism>
<evidence type="ECO:0000313" key="3">
    <source>
        <dbReference type="Proteomes" id="UP001054837"/>
    </source>
</evidence>
<name>A0AAV4UF83_9ARAC</name>
<keyword evidence="1" id="KW-0812">Transmembrane</keyword>
<comment type="caution">
    <text evidence="2">The sequence shown here is derived from an EMBL/GenBank/DDBJ whole genome shotgun (WGS) entry which is preliminary data.</text>
</comment>
<keyword evidence="1" id="KW-0472">Membrane</keyword>
<accession>A0AAV4UF83</accession>
<dbReference type="AlphaFoldDB" id="A0AAV4UF83"/>
<evidence type="ECO:0000256" key="1">
    <source>
        <dbReference type="SAM" id="Phobius"/>
    </source>
</evidence>
<dbReference type="EMBL" id="BPLQ01011198">
    <property type="protein sequence ID" value="GIY56439.1"/>
    <property type="molecule type" value="Genomic_DNA"/>
</dbReference>
<gene>
    <name evidence="2" type="ORF">CDAR_62761</name>
</gene>
<keyword evidence="3" id="KW-1185">Reference proteome</keyword>
<evidence type="ECO:0000313" key="2">
    <source>
        <dbReference type="EMBL" id="GIY56439.1"/>
    </source>
</evidence>
<protein>
    <submittedName>
        <fullName evidence="2">Uncharacterized protein</fullName>
    </submittedName>
</protein>
<reference evidence="2 3" key="1">
    <citation type="submission" date="2021-06" db="EMBL/GenBank/DDBJ databases">
        <title>Caerostris darwini draft genome.</title>
        <authorList>
            <person name="Kono N."/>
            <person name="Arakawa K."/>
        </authorList>
    </citation>
    <scope>NUCLEOTIDE SEQUENCE [LARGE SCALE GENOMIC DNA]</scope>
</reference>
<proteinExistence type="predicted"/>
<keyword evidence="1" id="KW-1133">Transmembrane helix</keyword>
<sequence length="102" mass="11425">MAKILQKNSTNQHVVATNQLMVIGISVLAISEGRQTRGIAKTVIHAHSVKVLGSRRPSGSRHECLTLEMTTLYLPLSHHFPFRFITGDIILSLFLYCVLQRI</sequence>